<keyword evidence="1" id="KW-0677">Repeat</keyword>
<dbReference type="RefSeq" id="XP_062684411.1">
    <property type="nucleotide sequence ID" value="XM_062828071.1"/>
</dbReference>
<keyword evidence="2 3" id="KW-0040">ANK repeat</keyword>
<name>A0AAE0MUM6_9PEZI</name>
<feature type="repeat" description="ANK" evidence="3">
    <location>
        <begin position="75"/>
        <end position="107"/>
    </location>
</feature>
<dbReference type="Proteomes" id="UP001278500">
    <property type="component" value="Unassembled WGS sequence"/>
</dbReference>
<feature type="repeat" description="ANK" evidence="3">
    <location>
        <begin position="139"/>
        <end position="167"/>
    </location>
</feature>
<dbReference type="EMBL" id="JAUEPP010000002">
    <property type="protein sequence ID" value="KAK3351116.1"/>
    <property type="molecule type" value="Genomic_DNA"/>
</dbReference>
<dbReference type="PROSITE" id="PS50088">
    <property type="entry name" value="ANK_REPEAT"/>
    <property type="match status" value="2"/>
</dbReference>
<dbReference type="InterPro" id="IPR002110">
    <property type="entry name" value="Ankyrin_rpt"/>
</dbReference>
<feature type="region of interest" description="Disordered" evidence="4">
    <location>
        <begin position="392"/>
        <end position="411"/>
    </location>
</feature>
<dbReference type="InterPro" id="IPR036770">
    <property type="entry name" value="Ankyrin_rpt-contain_sf"/>
</dbReference>
<accession>A0AAE0MUM6</accession>
<organism evidence="5 6">
    <name type="scientific">Neurospora tetraspora</name>
    <dbReference type="NCBI Taxonomy" id="94610"/>
    <lineage>
        <taxon>Eukaryota</taxon>
        <taxon>Fungi</taxon>
        <taxon>Dikarya</taxon>
        <taxon>Ascomycota</taxon>
        <taxon>Pezizomycotina</taxon>
        <taxon>Sordariomycetes</taxon>
        <taxon>Sordariomycetidae</taxon>
        <taxon>Sordariales</taxon>
        <taxon>Sordariaceae</taxon>
        <taxon>Neurospora</taxon>
    </lineage>
</organism>
<dbReference type="Gene3D" id="1.25.40.20">
    <property type="entry name" value="Ankyrin repeat-containing domain"/>
    <property type="match status" value="2"/>
</dbReference>
<sequence>MKSFLDLLPVEMVDNIVKFLSTRDANSFAQTFIKKAVEAGADINAPDWLSCFHIPKRYNNDPNEWSLAKAASKDANGSPLHFAALTNNLEAAEYLLQKGATLHNTGLANWALNMCSCHYEDEDRVEPQGNYYEDYLALPLHTAVCHGSLEVAKLFLEHGASVHLHSIRRHLAEAAAKQNHPIKSNDNLLHVLVWKGPDYLASIDLIAQSPDTDINAEEAYSRPHNTVVIEKLAEFGAIETCDRHSESWIIEGCIYGCIHFGLYDNALALLKYCLHASDSEVGRLIRSDAVLLFAKAVTFNARLEEHHVKQVKQIIRMLVQDYGLELNTRLPHTCTEKDTPLEHLIVSSPMPEYLIQLLVDLGARLDIRNGEGHNPLVRCLWMEQSVTKAAQKTKARNKARKKGIREGAEAGSSGSSIIRQQTIRALIQACSWANIRIDEKYTWGKAELTLCRILEIRFPGWKPPEGLGNNRALWKDLVRHIEDSLELGSD</sequence>
<feature type="compositionally biased region" description="Basic residues" evidence="4">
    <location>
        <begin position="392"/>
        <end position="403"/>
    </location>
</feature>
<dbReference type="Pfam" id="PF12796">
    <property type="entry name" value="Ank_2"/>
    <property type="match status" value="1"/>
</dbReference>
<dbReference type="SUPFAM" id="SSF48403">
    <property type="entry name" value="Ankyrin repeat"/>
    <property type="match status" value="1"/>
</dbReference>
<gene>
    <name evidence="5" type="ORF">B0H65DRAFT_506580</name>
</gene>
<dbReference type="AlphaFoldDB" id="A0AAE0MUM6"/>
<reference evidence="5" key="1">
    <citation type="journal article" date="2023" name="Mol. Phylogenet. Evol.">
        <title>Genome-scale phylogeny and comparative genomics of the fungal order Sordariales.</title>
        <authorList>
            <person name="Hensen N."/>
            <person name="Bonometti L."/>
            <person name="Westerberg I."/>
            <person name="Brannstrom I.O."/>
            <person name="Guillou S."/>
            <person name="Cros-Aarteil S."/>
            <person name="Calhoun S."/>
            <person name="Haridas S."/>
            <person name="Kuo A."/>
            <person name="Mondo S."/>
            <person name="Pangilinan J."/>
            <person name="Riley R."/>
            <person name="LaButti K."/>
            <person name="Andreopoulos B."/>
            <person name="Lipzen A."/>
            <person name="Chen C."/>
            <person name="Yan M."/>
            <person name="Daum C."/>
            <person name="Ng V."/>
            <person name="Clum A."/>
            <person name="Steindorff A."/>
            <person name="Ohm R.A."/>
            <person name="Martin F."/>
            <person name="Silar P."/>
            <person name="Natvig D.O."/>
            <person name="Lalanne C."/>
            <person name="Gautier V."/>
            <person name="Ament-Velasquez S.L."/>
            <person name="Kruys A."/>
            <person name="Hutchinson M.I."/>
            <person name="Powell A.J."/>
            <person name="Barry K."/>
            <person name="Miller A.N."/>
            <person name="Grigoriev I.V."/>
            <person name="Debuchy R."/>
            <person name="Gladieux P."/>
            <person name="Hiltunen Thoren M."/>
            <person name="Johannesson H."/>
        </authorList>
    </citation>
    <scope>NUCLEOTIDE SEQUENCE</scope>
    <source>
        <strain evidence="5">CBS 560.94</strain>
    </source>
</reference>
<dbReference type="PROSITE" id="PS50297">
    <property type="entry name" value="ANK_REP_REGION"/>
    <property type="match status" value="2"/>
</dbReference>
<dbReference type="PANTHER" id="PTHR24189">
    <property type="entry name" value="MYOTROPHIN"/>
    <property type="match status" value="1"/>
</dbReference>
<comment type="caution">
    <text evidence="5">The sequence shown here is derived from an EMBL/GenBank/DDBJ whole genome shotgun (WGS) entry which is preliminary data.</text>
</comment>
<keyword evidence="6" id="KW-1185">Reference proteome</keyword>
<evidence type="ECO:0000256" key="2">
    <source>
        <dbReference type="ARBA" id="ARBA00023043"/>
    </source>
</evidence>
<evidence type="ECO:0000256" key="4">
    <source>
        <dbReference type="SAM" id="MobiDB-lite"/>
    </source>
</evidence>
<evidence type="ECO:0000313" key="5">
    <source>
        <dbReference type="EMBL" id="KAK3351116.1"/>
    </source>
</evidence>
<evidence type="ECO:0008006" key="7">
    <source>
        <dbReference type="Google" id="ProtNLM"/>
    </source>
</evidence>
<reference evidence="5" key="2">
    <citation type="submission" date="2023-06" db="EMBL/GenBank/DDBJ databases">
        <authorList>
            <consortium name="Lawrence Berkeley National Laboratory"/>
            <person name="Haridas S."/>
            <person name="Hensen N."/>
            <person name="Bonometti L."/>
            <person name="Westerberg I."/>
            <person name="Brannstrom I.O."/>
            <person name="Guillou S."/>
            <person name="Cros-Aarteil S."/>
            <person name="Calhoun S."/>
            <person name="Kuo A."/>
            <person name="Mondo S."/>
            <person name="Pangilinan J."/>
            <person name="Riley R."/>
            <person name="Labutti K."/>
            <person name="Andreopoulos B."/>
            <person name="Lipzen A."/>
            <person name="Chen C."/>
            <person name="Yanf M."/>
            <person name="Daum C."/>
            <person name="Ng V."/>
            <person name="Clum A."/>
            <person name="Steindorff A."/>
            <person name="Ohm R."/>
            <person name="Martin F."/>
            <person name="Silar P."/>
            <person name="Natvig D."/>
            <person name="Lalanne C."/>
            <person name="Gautier V."/>
            <person name="Ament-Velasquez S.L."/>
            <person name="Kruys A."/>
            <person name="Hutchinson M.I."/>
            <person name="Powell A.J."/>
            <person name="Barry K."/>
            <person name="Miller A.N."/>
            <person name="Grigoriev I.V."/>
            <person name="Debuchy R."/>
            <person name="Gladieux P."/>
            <person name="Thoren M.H."/>
            <person name="Johannesson H."/>
        </authorList>
    </citation>
    <scope>NUCLEOTIDE SEQUENCE</scope>
    <source>
        <strain evidence="5">CBS 560.94</strain>
    </source>
</reference>
<dbReference type="GeneID" id="87865225"/>
<dbReference type="SMART" id="SM00248">
    <property type="entry name" value="ANK"/>
    <property type="match status" value="4"/>
</dbReference>
<proteinExistence type="predicted"/>
<evidence type="ECO:0000256" key="1">
    <source>
        <dbReference type="ARBA" id="ARBA00022737"/>
    </source>
</evidence>
<protein>
    <recommendedName>
        <fullName evidence="7">Ankyrin</fullName>
    </recommendedName>
</protein>
<dbReference type="InterPro" id="IPR050745">
    <property type="entry name" value="Multifunctional_regulatory"/>
</dbReference>
<evidence type="ECO:0000256" key="3">
    <source>
        <dbReference type="PROSITE-ProRule" id="PRU00023"/>
    </source>
</evidence>
<evidence type="ECO:0000313" key="6">
    <source>
        <dbReference type="Proteomes" id="UP001278500"/>
    </source>
</evidence>